<keyword evidence="2" id="KW-1185">Reference proteome</keyword>
<name>A0A9W4XQ80_9PLEO</name>
<dbReference type="AlphaFoldDB" id="A0A9W4XQ80"/>
<comment type="caution">
    <text evidence="1">The sequence shown here is derived from an EMBL/GenBank/DDBJ whole genome shotgun (WGS) entry which is preliminary data.</text>
</comment>
<dbReference type="Proteomes" id="UP001152607">
    <property type="component" value="Unassembled WGS sequence"/>
</dbReference>
<sequence length="92" mass="10361">MTANKTLSPSLTPQPCQRMLLSSSFCRRTPCIDKPVYLVPVYRALPSSSLLYTVFEYVEYIESDVMSSMLLQVRAPTSIPLFPPLVRAGRFS</sequence>
<gene>
    <name evidence="1" type="ORF">PDIGIT_LOCUS9876</name>
</gene>
<dbReference type="EMBL" id="CAOQHR010000006">
    <property type="protein sequence ID" value="CAI6336770.1"/>
    <property type="molecule type" value="Genomic_DNA"/>
</dbReference>
<evidence type="ECO:0000313" key="1">
    <source>
        <dbReference type="EMBL" id="CAI6336770.1"/>
    </source>
</evidence>
<proteinExistence type="predicted"/>
<protein>
    <submittedName>
        <fullName evidence="1">Uncharacterized protein</fullName>
    </submittedName>
</protein>
<reference evidence="1" key="1">
    <citation type="submission" date="2023-01" db="EMBL/GenBank/DDBJ databases">
        <authorList>
            <person name="Van Ghelder C."/>
            <person name="Rancurel C."/>
        </authorList>
    </citation>
    <scope>NUCLEOTIDE SEQUENCE</scope>
    <source>
        <strain evidence="1">CNCM I-4278</strain>
    </source>
</reference>
<accession>A0A9W4XQ80</accession>
<evidence type="ECO:0000313" key="2">
    <source>
        <dbReference type="Proteomes" id="UP001152607"/>
    </source>
</evidence>
<organism evidence="1 2">
    <name type="scientific">Periconia digitata</name>
    <dbReference type="NCBI Taxonomy" id="1303443"/>
    <lineage>
        <taxon>Eukaryota</taxon>
        <taxon>Fungi</taxon>
        <taxon>Dikarya</taxon>
        <taxon>Ascomycota</taxon>
        <taxon>Pezizomycotina</taxon>
        <taxon>Dothideomycetes</taxon>
        <taxon>Pleosporomycetidae</taxon>
        <taxon>Pleosporales</taxon>
        <taxon>Massarineae</taxon>
        <taxon>Periconiaceae</taxon>
        <taxon>Periconia</taxon>
    </lineage>
</organism>